<evidence type="ECO:0000256" key="3">
    <source>
        <dbReference type="ARBA" id="ARBA00023163"/>
    </source>
</evidence>
<dbReference type="Pfam" id="PF00392">
    <property type="entry name" value="GntR"/>
    <property type="match status" value="1"/>
</dbReference>
<evidence type="ECO:0000256" key="2">
    <source>
        <dbReference type="ARBA" id="ARBA00023125"/>
    </source>
</evidence>
<evidence type="ECO:0000256" key="1">
    <source>
        <dbReference type="ARBA" id="ARBA00023015"/>
    </source>
</evidence>
<evidence type="ECO:0000313" key="6">
    <source>
        <dbReference type="Proteomes" id="UP000069443"/>
    </source>
</evidence>
<reference evidence="6" key="1">
    <citation type="journal article" date="2016" name="Genome Announc.">
        <title>Draft Genome Sequences of Five Rapidly Growing Mycobacterium Species, M. thermoresistibile, M. fortuitum subsp. acetamidolyticum, M. canariasense, M. brisbanense, and M. novocastrense.</title>
        <authorList>
            <person name="Katahira K."/>
            <person name="Ogura Y."/>
            <person name="Gotoh Y."/>
            <person name="Hayashi T."/>
        </authorList>
    </citation>
    <scope>NUCLEOTIDE SEQUENCE [LARGE SCALE GENOMIC DNA]</scope>
    <source>
        <strain evidence="6">JCM15298</strain>
    </source>
</reference>
<evidence type="ECO:0000313" key="5">
    <source>
        <dbReference type="EMBL" id="GAS94332.1"/>
    </source>
</evidence>
<dbReference type="Gene3D" id="1.10.10.10">
    <property type="entry name" value="Winged helix-like DNA-binding domain superfamily/Winged helix DNA-binding domain"/>
    <property type="match status" value="1"/>
</dbReference>
<accession>A0A100W9V8</accession>
<dbReference type="SMART" id="SM00895">
    <property type="entry name" value="FCD"/>
    <property type="match status" value="1"/>
</dbReference>
<dbReference type="InterPro" id="IPR036388">
    <property type="entry name" value="WH-like_DNA-bd_sf"/>
</dbReference>
<proteinExistence type="predicted"/>
<dbReference type="Pfam" id="PF07729">
    <property type="entry name" value="FCD"/>
    <property type="match status" value="1"/>
</dbReference>
<dbReference type="PANTHER" id="PTHR43537:SF5">
    <property type="entry name" value="UXU OPERON TRANSCRIPTIONAL REGULATOR"/>
    <property type="match status" value="1"/>
</dbReference>
<dbReference type="InterPro" id="IPR036390">
    <property type="entry name" value="WH_DNA-bd_sf"/>
</dbReference>
<feature type="domain" description="HTH gntR-type" evidence="4">
    <location>
        <begin position="25"/>
        <end position="92"/>
    </location>
</feature>
<reference evidence="6" key="2">
    <citation type="submission" date="2016-02" db="EMBL/GenBank/DDBJ databases">
        <title>Draft genome sequence of five rapidly growing Mycobacterium species.</title>
        <authorList>
            <person name="Katahira K."/>
            <person name="Gotou Y."/>
            <person name="Iida K."/>
            <person name="Ogura Y."/>
            <person name="Hayashi T."/>
        </authorList>
    </citation>
    <scope>NUCLEOTIDE SEQUENCE [LARGE SCALE GENOMIC DNA]</scope>
    <source>
        <strain evidence="6">JCM15298</strain>
    </source>
</reference>
<keyword evidence="6" id="KW-1185">Reference proteome</keyword>
<comment type="caution">
    <text evidence="5">The sequence shown here is derived from an EMBL/GenBank/DDBJ whole genome shotgun (WGS) entry which is preliminary data.</text>
</comment>
<organism evidence="5 6">
    <name type="scientific">Mycolicibacterium canariasense</name>
    <name type="common">Mycobacterium canariasense</name>
    <dbReference type="NCBI Taxonomy" id="228230"/>
    <lineage>
        <taxon>Bacteria</taxon>
        <taxon>Bacillati</taxon>
        <taxon>Actinomycetota</taxon>
        <taxon>Actinomycetes</taxon>
        <taxon>Mycobacteriales</taxon>
        <taxon>Mycobacteriaceae</taxon>
        <taxon>Mycolicibacterium</taxon>
    </lineage>
</organism>
<dbReference type="PROSITE" id="PS50949">
    <property type="entry name" value="HTH_GNTR"/>
    <property type="match status" value="1"/>
</dbReference>
<evidence type="ECO:0000259" key="4">
    <source>
        <dbReference type="PROSITE" id="PS50949"/>
    </source>
</evidence>
<dbReference type="CDD" id="cd07377">
    <property type="entry name" value="WHTH_GntR"/>
    <property type="match status" value="1"/>
</dbReference>
<dbReference type="STRING" id="228230.RMCC_1298"/>
<dbReference type="SUPFAM" id="SSF46785">
    <property type="entry name" value="Winged helix' DNA-binding domain"/>
    <property type="match status" value="1"/>
</dbReference>
<keyword evidence="3" id="KW-0804">Transcription</keyword>
<dbReference type="Gene3D" id="1.20.120.530">
    <property type="entry name" value="GntR ligand-binding domain-like"/>
    <property type="match status" value="1"/>
</dbReference>
<dbReference type="AlphaFoldDB" id="A0A100W9V8"/>
<dbReference type="PANTHER" id="PTHR43537">
    <property type="entry name" value="TRANSCRIPTIONAL REGULATOR, GNTR FAMILY"/>
    <property type="match status" value="1"/>
</dbReference>
<dbReference type="Proteomes" id="UP000069443">
    <property type="component" value="Unassembled WGS sequence"/>
</dbReference>
<dbReference type="SMART" id="SM00345">
    <property type="entry name" value="HTH_GNTR"/>
    <property type="match status" value="1"/>
</dbReference>
<dbReference type="EMBL" id="BCSY01000035">
    <property type="protein sequence ID" value="GAS94332.1"/>
    <property type="molecule type" value="Genomic_DNA"/>
</dbReference>
<keyword evidence="2" id="KW-0238">DNA-binding</keyword>
<gene>
    <name evidence="5" type="ORF">RMCC_1298</name>
</gene>
<dbReference type="GO" id="GO:0003677">
    <property type="term" value="F:DNA binding"/>
    <property type="evidence" value="ECO:0007669"/>
    <property type="project" value="UniProtKB-KW"/>
</dbReference>
<dbReference type="InterPro" id="IPR011711">
    <property type="entry name" value="GntR_C"/>
</dbReference>
<dbReference type="SUPFAM" id="SSF48008">
    <property type="entry name" value="GntR ligand-binding domain-like"/>
    <property type="match status" value="1"/>
</dbReference>
<dbReference type="GO" id="GO:0003700">
    <property type="term" value="F:DNA-binding transcription factor activity"/>
    <property type="evidence" value="ECO:0007669"/>
    <property type="project" value="InterPro"/>
</dbReference>
<sequence>MSYPALMRPQRRSALLDHLVADRAGSSQQAVLGELRRAILDGGVPPGTPIPLAEVAEVFGVSQIPVREALKTLVGEGLVGQRHNAGYAVALLTAQELREMYIVRETLESASLAAAVANATDADRAAVIAANDVMEQAVRDDDGVAYHRGSRAFHAALTRPSRMHRLLHMLEAAWNVTEPVQSMVHVGREDRAQLHADHGAMLTAFLAGDTERLLATSEEHAARLNAVIATLPTDTGLLA</sequence>
<keyword evidence="1" id="KW-0805">Transcription regulation</keyword>
<protein>
    <submittedName>
        <fullName evidence="5">GntR family transcriptional regulator</fullName>
    </submittedName>
</protein>
<dbReference type="InterPro" id="IPR008920">
    <property type="entry name" value="TF_FadR/GntR_C"/>
</dbReference>
<dbReference type="InterPro" id="IPR000524">
    <property type="entry name" value="Tscrpt_reg_HTH_GntR"/>
</dbReference>
<name>A0A100W9V8_MYCCR</name>